<feature type="region of interest" description="Disordered" evidence="1">
    <location>
        <begin position="445"/>
        <end position="474"/>
    </location>
</feature>
<evidence type="ECO:0000313" key="3">
    <source>
        <dbReference type="Proteomes" id="UP000609651"/>
    </source>
</evidence>
<accession>A0ABX1VKZ0</accession>
<dbReference type="InterPro" id="IPR029062">
    <property type="entry name" value="Class_I_gatase-like"/>
</dbReference>
<dbReference type="EMBL" id="WTPX01000269">
    <property type="protein sequence ID" value="NNJ28040.1"/>
    <property type="molecule type" value="Genomic_DNA"/>
</dbReference>
<dbReference type="PANTHER" id="PTHR37464:SF1">
    <property type="entry name" value="BLL2463 PROTEIN"/>
    <property type="match status" value="1"/>
</dbReference>
<comment type="caution">
    <text evidence="2">The sequence shown here is derived from an EMBL/GenBank/DDBJ whole genome shotgun (WGS) entry which is preliminary data.</text>
</comment>
<keyword evidence="3" id="KW-1185">Reference proteome</keyword>
<protein>
    <submittedName>
        <fullName evidence="2">Uncharacterized protein</fullName>
    </submittedName>
</protein>
<sequence length="504" mass="52165">MTGGIDRLRNAGRGETALRWDGPPGPGPTGRVLTALSVSTGDPDPRLDAVPRAGESVELIATVRTYGTRPSGAVAFFIDDRFVGRTPLPATESETLAPTEIQVRFPAKFEATGTARLEARLEGEPGPEALARRYAAIPVRGPLRVLIVADRSLSNDGPAGDPGFFLKQALAADADTFRVTSSAFEAVSPLDLKEYDAVACLGAPPADVAGFLRTYLEAGGGLFVALRPADAPADLRALFAGPLGGIDIGPVRGVIDPTEPEATGFTFEFAPNEPGFAHLRPVSGPRGGLVVGFRQLNLAENRPPGSWSVRSAARFAEEAGADAGPAVLTAAGPNGGRAAVLATSVDATWGGPWPAAGASFVPLVRGLIAFVALPTPAEAAETGDALIEPIPPDRFVRAMRIVRPDGAARLAPVAENAVRFTETDVPGFYRIGSDDPGDGAGRLIAVNGPPSEADPRTAPLPDIDAPRTKKPTAVAPSRPLSAWVWAAALGALLIEPALGRGRRS</sequence>
<gene>
    <name evidence="2" type="ORF">LzC2_41510</name>
</gene>
<organism evidence="2 3">
    <name type="scientific">Alienimonas chondri</name>
    <dbReference type="NCBI Taxonomy" id="2681879"/>
    <lineage>
        <taxon>Bacteria</taxon>
        <taxon>Pseudomonadati</taxon>
        <taxon>Planctomycetota</taxon>
        <taxon>Planctomycetia</taxon>
        <taxon>Planctomycetales</taxon>
        <taxon>Planctomycetaceae</taxon>
        <taxon>Alienimonas</taxon>
    </lineage>
</organism>
<dbReference type="Proteomes" id="UP000609651">
    <property type="component" value="Unassembled WGS sequence"/>
</dbReference>
<reference evidence="2 3" key="1">
    <citation type="journal article" date="2020" name="Syst. Appl. Microbiol.">
        <title>Alienimonas chondri sp. nov., a novel planctomycete isolated from the biofilm of the red alga Chondrus crispus.</title>
        <authorList>
            <person name="Vitorino I."/>
            <person name="Albuquerque L."/>
            <person name="Wiegand S."/>
            <person name="Kallscheuer N."/>
            <person name="da Costa M.S."/>
            <person name="Lobo-da-Cunha A."/>
            <person name="Jogler C."/>
            <person name="Lage O.M."/>
        </authorList>
    </citation>
    <scope>NUCLEOTIDE SEQUENCE [LARGE SCALE GENOMIC DNA]</scope>
    <source>
        <strain evidence="2 3">LzC2</strain>
    </source>
</reference>
<dbReference type="SUPFAM" id="SSF52317">
    <property type="entry name" value="Class I glutamine amidotransferase-like"/>
    <property type="match status" value="1"/>
</dbReference>
<feature type="region of interest" description="Disordered" evidence="1">
    <location>
        <begin position="1"/>
        <end position="29"/>
    </location>
</feature>
<name>A0ABX1VKZ0_9PLAN</name>
<dbReference type="PANTHER" id="PTHR37464">
    <property type="entry name" value="BLL2463 PROTEIN"/>
    <property type="match status" value="1"/>
</dbReference>
<evidence type="ECO:0000256" key="1">
    <source>
        <dbReference type="SAM" id="MobiDB-lite"/>
    </source>
</evidence>
<evidence type="ECO:0000313" key="2">
    <source>
        <dbReference type="EMBL" id="NNJ28040.1"/>
    </source>
</evidence>
<proteinExistence type="predicted"/>